<evidence type="ECO:0000313" key="3">
    <source>
        <dbReference type="Proteomes" id="UP001255185"/>
    </source>
</evidence>
<evidence type="ECO:0000313" key="2">
    <source>
        <dbReference type="EMBL" id="MDR6966577.1"/>
    </source>
</evidence>
<dbReference type="Proteomes" id="UP001255185">
    <property type="component" value="Unassembled WGS sequence"/>
</dbReference>
<proteinExistence type="predicted"/>
<comment type="caution">
    <text evidence="2">The sequence shown here is derived from an EMBL/GenBank/DDBJ whole genome shotgun (WGS) entry which is preliminary data.</text>
</comment>
<evidence type="ECO:0008006" key="4">
    <source>
        <dbReference type="Google" id="ProtNLM"/>
    </source>
</evidence>
<dbReference type="EMBL" id="JAVDVI010000002">
    <property type="protein sequence ID" value="MDR6966577.1"/>
    <property type="molecule type" value="Genomic_DNA"/>
</dbReference>
<name>A0ABU1TMD3_9FLAO</name>
<reference evidence="2 3" key="1">
    <citation type="submission" date="2023-07" db="EMBL/GenBank/DDBJ databases">
        <title>Sorghum-associated microbial communities from plants grown in Nebraska, USA.</title>
        <authorList>
            <person name="Schachtman D."/>
        </authorList>
    </citation>
    <scope>NUCLEOTIDE SEQUENCE [LARGE SCALE GENOMIC DNA]</scope>
    <source>
        <strain evidence="2 3">3773</strain>
    </source>
</reference>
<feature type="chain" id="PRO_5045567037" description="DUF4421 domain-containing protein" evidence="1">
    <location>
        <begin position="20"/>
        <end position="339"/>
    </location>
</feature>
<keyword evidence="3" id="KW-1185">Reference proteome</keyword>
<gene>
    <name evidence="2" type="ORF">J2X31_000575</name>
</gene>
<dbReference type="RefSeq" id="WP_310024236.1">
    <property type="nucleotide sequence ID" value="NZ_JAVDVI010000002.1"/>
</dbReference>
<evidence type="ECO:0000256" key="1">
    <source>
        <dbReference type="SAM" id="SignalP"/>
    </source>
</evidence>
<keyword evidence="1" id="KW-0732">Signal</keyword>
<protein>
    <recommendedName>
        <fullName evidence="4">DUF4421 domain-containing protein</fullName>
    </recommendedName>
</protein>
<organism evidence="2 3">
    <name type="scientific">Flavobacterium arsenatis</name>
    <dbReference type="NCBI Taxonomy" id="1484332"/>
    <lineage>
        <taxon>Bacteria</taxon>
        <taxon>Pseudomonadati</taxon>
        <taxon>Bacteroidota</taxon>
        <taxon>Flavobacteriia</taxon>
        <taxon>Flavobacteriales</taxon>
        <taxon>Flavobacteriaceae</taxon>
        <taxon>Flavobacterium</taxon>
    </lineage>
</organism>
<dbReference type="Pfam" id="PF14391">
    <property type="entry name" value="DUF4421"/>
    <property type="match status" value="1"/>
</dbReference>
<dbReference type="InterPro" id="IPR025535">
    <property type="entry name" value="DUF4421"/>
</dbReference>
<sequence>MIKKQLFFWMVFCVGVLQAQDTIPKTDTIKKKRVSNEYVELYDDDVKLRLGFSNSFNSFHIKDPADNLDFTLAPNQRIKTTLTFAYKFIEFDIGYTPKFIRFNKDDSEKIKSSFYNIGARFYFGQWIQNVQHSRTKGFYVDKDDIGATENVLFPSFQVSRYGGSTSYLFNPNFSFRAIYNQSEWQKQSVGSFVPSINYNYTEITDDTPGKDHIIDVAIGPAYYYNWVIDNRFLVAPGVYGGVGYNHTKTVYEDATLDEVVDGISLQTQFRLTLSYNSEKFYTGATASLNTFYYDTDPKIHLQDRQQFFEFYVGYRFKGPEKVGKFLDNPPKPPMKPKKK</sequence>
<feature type="signal peptide" evidence="1">
    <location>
        <begin position="1"/>
        <end position="19"/>
    </location>
</feature>
<accession>A0ABU1TMD3</accession>